<organism evidence="1 2">
    <name type="scientific">Mycetohabitans endofungorum</name>
    <dbReference type="NCBI Taxonomy" id="417203"/>
    <lineage>
        <taxon>Bacteria</taxon>
        <taxon>Pseudomonadati</taxon>
        <taxon>Pseudomonadota</taxon>
        <taxon>Betaproteobacteria</taxon>
        <taxon>Burkholderiales</taxon>
        <taxon>Burkholderiaceae</taxon>
        <taxon>Mycetohabitans</taxon>
    </lineage>
</organism>
<evidence type="ECO:0000313" key="2">
    <source>
        <dbReference type="Proteomes" id="UP000243096"/>
    </source>
</evidence>
<reference evidence="1 2" key="1">
    <citation type="submission" date="2018-01" db="EMBL/GenBank/DDBJ databases">
        <title>Genomic Encyclopedia of Type Strains, Phase III (KMG-III): the genomes of soil and plant-associated and newly described type strains.</title>
        <authorList>
            <person name="Whitman W."/>
        </authorList>
    </citation>
    <scope>NUCLEOTIDE SEQUENCE [LARGE SCALE GENOMIC DNA]</scope>
    <source>
        <strain evidence="1 2">HKI456</strain>
    </source>
</reference>
<gene>
    <name evidence="1" type="ORF">B0O95_1046</name>
</gene>
<dbReference type="EMBL" id="PRDW01000004">
    <property type="protein sequence ID" value="PPB84059.1"/>
    <property type="molecule type" value="Genomic_DNA"/>
</dbReference>
<evidence type="ECO:0000313" key="1">
    <source>
        <dbReference type="EMBL" id="PPB84059.1"/>
    </source>
</evidence>
<protein>
    <submittedName>
        <fullName evidence="1">Uncharacterized protein</fullName>
    </submittedName>
</protein>
<dbReference type="AlphaFoldDB" id="A0A2P5KBG5"/>
<comment type="caution">
    <text evidence="1">The sequence shown here is derived from an EMBL/GenBank/DDBJ whole genome shotgun (WGS) entry which is preliminary data.</text>
</comment>
<name>A0A2P5KBG5_9BURK</name>
<keyword evidence="2" id="KW-1185">Reference proteome</keyword>
<proteinExistence type="predicted"/>
<accession>A0A2P5KBG5</accession>
<dbReference type="Proteomes" id="UP000243096">
    <property type="component" value="Unassembled WGS sequence"/>
</dbReference>
<sequence length="119" mass="12577">MQKSLFAAAAGRGAAAALTMRLVGPGDERAARLDCIAAYAQGGYFNVGVYDRDISLPWLNAIGPTERGAIGWMATPLPATSLWRDAQCSGLTGQPAVVGVLRRRSDHIAFADKNRKSAC</sequence>